<organism evidence="2 3">
    <name type="scientific">Marininema halotolerans</name>
    <dbReference type="NCBI Taxonomy" id="1155944"/>
    <lineage>
        <taxon>Bacteria</taxon>
        <taxon>Bacillati</taxon>
        <taxon>Bacillota</taxon>
        <taxon>Bacilli</taxon>
        <taxon>Bacillales</taxon>
        <taxon>Thermoactinomycetaceae</taxon>
        <taxon>Marininema</taxon>
    </lineage>
</organism>
<evidence type="ECO:0000313" key="2">
    <source>
        <dbReference type="EMBL" id="SFS65869.1"/>
    </source>
</evidence>
<keyword evidence="1" id="KW-1133">Transmembrane helix</keyword>
<keyword evidence="3" id="KW-1185">Reference proteome</keyword>
<feature type="transmembrane region" description="Helical" evidence="1">
    <location>
        <begin position="21"/>
        <end position="41"/>
    </location>
</feature>
<keyword evidence="1" id="KW-0472">Membrane</keyword>
<feature type="transmembrane region" description="Helical" evidence="1">
    <location>
        <begin position="111"/>
        <end position="139"/>
    </location>
</feature>
<dbReference type="PANTHER" id="PTHR40076:SF1">
    <property type="entry name" value="MEMBRANE PROTEIN"/>
    <property type="match status" value="1"/>
</dbReference>
<protein>
    <submittedName>
        <fullName evidence="2">Uncharacterized membrane protein</fullName>
    </submittedName>
</protein>
<dbReference type="PANTHER" id="PTHR40076">
    <property type="entry name" value="MEMBRANE PROTEIN-RELATED"/>
    <property type="match status" value="1"/>
</dbReference>
<dbReference type="EMBL" id="FPAA01000005">
    <property type="protein sequence ID" value="SFS65869.1"/>
    <property type="molecule type" value="Genomic_DNA"/>
</dbReference>
<feature type="transmembrane region" description="Helical" evidence="1">
    <location>
        <begin position="184"/>
        <end position="208"/>
    </location>
</feature>
<proteinExistence type="predicted"/>
<dbReference type="Proteomes" id="UP000198660">
    <property type="component" value="Unassembled WGS sequence"/>
</dbReference>
<feature type="transmembrane region" description="Helical" evidence="1">
    <location>
        <begin position="70"/>
        <end position="91"/>
    </location>
</feature>
<name>A0A1I6RMD5_9BACL</name>
<dbReference type="InterPro" id="IPR010380">
    <property type="entry name" value="DUF975"/>
</dbReference>
<accession>A0A1I6RMD5</accession>
<keyword evidence="1" id="KW-0812">Transmembrane</keyword>
<evidence type="ECO:0000256" key="1">
    <source>
        <dbReference type="SAM" id="Phobius"/>
    </source>
</evidence>
<reference evidence="3" key="1">
    <citation type="submission" date="2016-10" db="EMBL/GenBank/DDBJ databases">
        <authorList>
            <person name="Varghese N."/>
            <person name="Submissions S."/>
        </authorList>
    </citation>
    <scope>NUCLEOTIDE SEQUENCE [LARGE SCALE GENOMIC DNA]</scope>
    <source>
        <strain evidence="3">DSM 45789</strain>
    </source>
</reference>
<evidence type="ECO:0000313" key="3">
    <source>
        <dbReference type="Proteomes" id="UP000198660"/>
    </source>
</evidence>
<dbReference type="Pfam" id="PF06161">
    <property type="entry name" value="DUF975"/>
    <property type="match status" value="1"/>
</dbReference>
<sequence>MNIISYKEMRKLGRDALRGNWGLAIAISILPLLISLFAYSFSKHPLSIQFLILQWARRSADYTSIDYLSILWDLIVSGSLIMGIYLIFIHLARGNTTSLSHLFRYFTDGQLYWKATFLYGLTWIYINCWSLLLFIPGIIKYYAYSMAPYILIDHPELTPNQAITQSRKMMDGHKVELFALHLSFLGWGILCILTLGIGFLWLIPYISATDAQFYRKIRGEMDPIDPTDHPPL</sequence>
<dbReference type="AlphaFoldDB" id="A0A1I6RMD5"/>
<gene>
    <name evidence="2" type="ORF">SAMN05444972_105207</name>
</gene>